<proteinExistence type="inferred from homology"/>
<keyword evidence="7" id="KW-1185">Reference proteome</keyword>
<dbReference type="AlphaFoldDB" id="A0AAE9XQL2"/>
<dbReference type="Pfam" id="PF00291">
    <property type="entry name" value="PALP"/>
    <property type="match status" value="1"/>
</dbReference>
<keyword evidence="3" id="KW-0663">Pyridoxal phosphate</keyword>
<dbReference type="SUPFAM" id="SSF53686">
    <property type="entry name" value="Tryptophan synthase beta subunit-like PLP-dependent enzymes"/>
    <property type="match status" value="1"/>
</dbReference>
<keyword evidence="4" id="KW-0456">Lyase</keyword>
<dbReference type="GO" id="GO:0030378">
    <property type="term" value="F:serine racemase activity"/>
    <property type="evidence" value="ECO:0007669"/>
    <property type="project" value="TreeGrafter"/>
</dbReference>
<dbReference type="GO" id="GO:0000287">
    <property type="term" value="F:magnesium ion binding"/>
    <property type="evidence" value="ECO:0007669"/>
    <property type="project" value="TreeGrafter"/>
</dbReference>
<dbReference type="InterPro" id="IPR036052">
    <property type="entry name" value="TrpB-like_PALP_sf"/>
</dbReference>
<organism evidence="6 7">
    <name type="scientific">Gimibacter soli</name>
    <dbReference type="NCBI Taxonomy" id="3024400"/>
    <lineage>
        <taxon>Bacteria</taxon>
        <taxon>Pseudomonadati</taxon>
        <taxon>Pseudomonadota</taxon>
        <taxon>Alphaproteobacteria</taxon>
        <taxon>Kordiimonadales</taxon>
        <taxon>Temperatibacteraceae</taxon>
        <taxon>Gimibacter</taxon>
    </lineage>
</organism>
<dbReference type="RefSeq" id="WP_289502607.1">
    <property type="nucleotide sequence ID" value="NZ_CP116805.1"/>
</dbReference>
<dbReference type="GO" id="GO:0030170">
    <property type="term" value="F:pyridoxal phosphate binding"/>
    <property type="evidence" value="ECO:0007669"/>
    <property type="project" value="TreeGrafter"/>
</dbReference>
<evidence type="ECO:0000256" key="3">
    <source>
        <dbReference type="ARBA" id="ARBA00022898"/>
    </source>
</evidence>
<dbReference type="GO" id="GO:0005524">
    <property type="term" value="F:ATP binding"/>
    <property type="evidence" value="ECO:0007669"/>
    <property type="project" value="TreeGrafter"/>
</dbReference>
<evidence type="ECO:0000256" key="4">
    <source>
        <dbReference type="ARBA" id="ARBA00023239"/>
    </source>
</evidence>
<dbReference type="PANTHER" id="PTHR43050">
    <property type="entry name" value="SERINE / THREONINE RACEMASE FAMILY MEMBER"/>
    <property type="match status" value="1"/>
</dbReference>
<evidence type="ECO:0000259" key="5">
    <source>
        <dbReference type="Pfam" id="PF00291"/>
    </source>
</evidence>
<evidence type="ECO:0000313" key="7">
    <source>
        <dbReference type="Proteomes" id="UP001217500"/>
    </source>
</evidence>
<dbReference type="FunFam" id="3.40.50.1100:FF:000005">
    <property type="entry name" value="Threonine dehydratase catabolic"/>
    <property type="match status" value="1"/>
</dbReference>
<evidence type="ECO:0000256" key="1">
    <source>
        <dbReference type="ARBA" id="ARBA00001933"/>
    </source>
</evidence>
<dbReference type="GO" id="GO:0018114">
    <property type="term" value="F:threonine racemase activity"/>
    <property type="evidence" value="ECO:0007669"/>
    <property type="project" value="TreeGrafter"/>
</dbReference>
<reference evidence="6" key="1">
    <citation type="submission" date="2023-01" db="EMBL/GenBank/DDBJ databases">
        <title>The genome sequence of Kordiimonadaceae bacterium 6D33.</title>
        <authorList>
            <person name="Liu Y."/>
        </authorList>
    </citation>
    <scope>NUCLEOTIDE SEQUENCE</scope>
    <source>
        <strain evidence="6">6D33</strain>
    </source>
</reference>
<dbReference type="InterPro" id="IPR001926">
    <property type="entry name" value="TrpB-like_PALP"/>
</dbReference>
<comment type="similarity">
    <text evidence="2">Belongs to the serine/threonine dehydratase family.</text>
</comment>
<dbReference type="GO" id="GO:0070179">
    <property type="term" value="P:D-serine biosynthetic process"/>
    <property type="evidence" value="ECO:0007669"/>
    <property type="project" value="TreeGrafter"/>
</dbReference>
<protein>
    <submittedName>
        <fullName evidence="6">Threonine/serine dehydratase</fullName>
    </submittedName>
</protein>
<dbReference type="GO" id="GO:0003941">
    <property type="term" value="F:L-serine ammonia-lyase activity"/>
    <property type="evidence" value="ECO:0007669"/>
    <property type="project" value="TreeGrafter"/>
</dbReference>
<accession>A0AAE9XQL2</accession>
<dbReference type="Gene3D" id="3.40.50.1100">
    <property type="match status" value="2"/>
</dbReference>
<gene>
    <name evidence="6" type="ORF">PH603_11145</name>
</gene>
<dbReference type="KEGG" id="gso:PH603_11145"/>
<feature type="domain" description="Tryptophan synthase beta chain-like PALP" evidence="5">
    <location>
        <begin position="22"/>
        <end position="311"/>
    </location>
</feature>
<dbReference type="PANTHER" id="PTHR43050:SF1">
    <property type="entry name" value="SERINE RACEMASE"/>
    <property type="match status" value="1"/>
</dbReference>
<sequence>MTLAISYEDIVAAAGRIKGIAVRTPLIENLALNERLGGRVFIKPECLQHAGAFKFRGAYNRISQLTDEEKKRGVVAFSSGNHAQGVALAARMLGVKATIVMPKDAPEIKVRNTKGYGAIVRLFDRYSESREAIAAEISEKEGAIVVPSFNDPYIMAGQGTIGLEIAEDLKAIGVTPDQILTGCGGGGLASGLYTVLGREFPGAARYVVEPATYDDTKRSLESGTRQQADITVKSICDALLSDSPGPLTFAVLQAFGVKGLTVSDREAADAVAYASEILKLTTEPGGVVSLAALLEGRVEAKGQTSVIVLSGGNIDPKLLAACLAGTAV</sequence>
<dbReference type="CDD" id="cd01562">
    <property type="entry name" value="Thr-dehyd"/>
    <property type="match status" value="1"/>
</dbReference>
<evidence type="ECO:0000256" key="2">
    <source>
        <dbReference type="ARBA" id="ARBA00010869"/>
    </source>
</evidence>
<evidence type="ECO:0000313" key="6">
    <source>
        <dbReference type="EMBL" id="WCL53095.1"/>
    </source>
</evidence>
<comment type="cofactor">
    <cofactor evidence="1">
        <name>pyridoxal 5'-phosphate</name>
        <dbReference type="ChEBI" id="CHEBI:597326"/>
    </cofactor>
</comment>
<dbReference type="Proteomes" id="UP001217500">
    <property type="component" value="Chromosome"/>
</dbReference>
<dbReference type="EMBL" id="CP116805">
    <property type="protein sequence ID" value="WCL53095.1"/>
    <property type="molecule type" value="Genomic_DNA"/>
</dbReference>
<name>A0AAE9XQL2_9PROT</name>